<dbReference type="Proteomes" id="UP000057737">
    <property type="component" value="Unassembled WGS sequence"/>
</dbReference>
<dbReference type="Pfam" id="PF00691">
    <property type="entry name" value="OmpA"/>
    <property type="match status" value="1"/>
</dbReference>
<organism evidence="8 9">
    <name type="scientific">Bradyrhizobium macuxiense</name>
    <dbReference type="NCBI Taxonomy" id="1755647"/>
    <lineage>
        <taxon>Bacteria</taxon>
        <taxon>Pseudomonadati</taxon>
        <taxon>Pseudomonadota</taxon>
        <taxon>Alphaproteobacteria</taxon>
        <taxon>Hyphomicrobiales</taxon>
        <taxon>Nitrobacteraceae</taxon>
        <taxon>Bradyrhizobium</taxon>
    </lineage>
</organism>
<dbReference type="InterPro" id="IPR006664">
    <property type="entry name" value="OMP_bac"/>
</dbReference>
<evidence type="ECO:0000256" key="5">
    <source>
        <dbReference type="SAM" id="MobiDB-lite"/>
    </source>
</evidence>
<evidence type="ECO:0000256" key="2">
    <source>
        <dbReference type="ARBA" id="ARBA00023136"/>
    </source>
</evidence>
<evidence type="ECO:0000256" key="4">
    <source>
        <dbReference type="PROSITE-ProRule" id="PRU00473"/>
    </source>
</evidence>
<feature type="signal peptide" evidence="6">
    <location>
        <begin position="1"/>
        <end position="28"/>
    </location>
</feature>
<dbReference type="InterPro" id="IPR006665">
    <property type="entry name" value="OmpA-like"/>
</dbReference>
<dbReference type="SUPFAM" id="SSF103088">
    <property type="entry name" value="OmpA-like"/>
    <property type="match status" value="1"/>
</dbReference>
<reference evidence="8 9" key="1">
    <citation type="submission" date="2015-11" db="EMBL/GenBank/DDBJ databases">
        <title>Draft Genome Sequence of the Strain BR 10303 (Bradyrhizobium sp.) isolated from nodules of Centrolobium paraense.</title>
        <authorList>
            <person name="Zelli J.E."/>
            <person name="Simoes-Araujo J.L."/>
            <person name="Barauna A.C."/>
            <person name="Silva K."/>
        </authorList>
    </citation>
    <scope>NUCLEOTIDE SEQUENCE [LARGE SCALE GENOMIC DNA]</scope>
    <source>
        <strain evidence="8 9">BR 10303</strain>
    </source>
</reference>
<dbReference type="InterPro" id="IPR050330">
    <property type="entry name" value="Bact_OuterMem_StrucFunc"/>
</dbReference>
<feature type="compositionally biased region" description="Basic and acidic residues" evidence="5">
    <location>
        <begin position="63"/>
        <end position="72"/>
    </location>
</feature>
<gene>
    <name evidence="8" type="ORF">AS156_26700</name>
</gene>
<evidence type="ECO:0000256" key="1">
    <source>
        <dbReference type="ARBA" id="ARBA00004442"/>
    </source>
</evidence>
<feature type="compositionally biased region" description="Pro residues" evidence="5">
    <location>
        <begin position="73"/>
        <end position="83"/>
    </location>
</feature>
<evidence type="ECO:0000313" key="9">
    <source>
        <dbReference type="Proteomes" id="UP000057737"/>
    </source>
</evidence>
<dbReference type="AlphaFoldDB" id="A0A120FS14"/>
<dbReference type="Gene3D" id="3.30.1330.60">
    <property type="entry name" value="OmpA-like domain"/>
    <property type="match status" value="1"/>
</dbReference>
<proteinExistence type="predicted"/>
<feature type="chain" id="PRO_5007165597" description="OmpA-like domain-containing protein" evidence="6">
    <location>
        <begin position="29"/>
        <end position="227"/>
    </location>
</feature>
<dbReference type="EMBL" id="LNCU01000010">
    <property type="protein sequence ID" value="KWV60997.1"/>
    <property type="molecule type" value="Genomic_DNA"/>
</dbReference>
<keyword evidence="2 4" id="KW-0472">Membrane</keyword>
<keyword evidence="6" id="KW-0732">Signal</keyword>
<feature type="domain" description="OmpA-like" evidence="7">
    <location>
        <begin position="85"/>
        <end position="205"/>
    </location>
</feature>
<evidence type="ECO:0000313" key="8">
    <source>
        <dbReference type="EMBL" id="KWV60997.1"/>
    </source>
</evidence>
<dbReference type="CDD" id="cd07185">
    <property type="entry name" value="OmpA_C-like"/>
    <property type="match status" value="1"/>
</dbReference>
<keyword evidence="3" id="KW-0998">Cell outer membrane</keyword>
<evidence type="ECO:0000256" key="6">
    <source>
        <dbReference type="SAM" id="SignalP"/>
    </source>
</evidence>
<feature type="region of interest" description="Disordered" evidence="5">
    <location>
        <begin position="63"/>
        <end position="83"/>
    </location>
</feature>
<comment type="subcellular location">
    <subcellularLocation>
        <location evidence="1">Cell outer membrane</location>
    </subcellularLocation>
</comment>
<dbReference type="PROSITE" id="PS51123">
    <property type="entry name" value="OMPA_2"/>
    <property type="match status" value="1"/>
</dbReference>
<evidence type="ECO:0000259" key="7">
    <source>
        <dbReference type="PROSITE" id="PS51123"/>
    </source>
</evidence>
<dbReference type="InterPro" id="IPR036737">
    <property type="entry name" value="OmpA-like_sf"/>
</dbReference>
<dbReference type="RefSeq" id="WP_066499028.1">
    <property type="nucleotide sequence ID" value="NZ_LNCU01000010.1"/>
</dbReference>
<dbReference type="GO" id="GO:0009279">
    <property type="term" value="C:cell outer membrane"/>
    <property type="evidence" value="ECO:0007669"/>
    <property type="project" value="UniProtKB-SubCell"/>
</dbReference>
<sequence>MMRALMRGLRDIAMLGALVLPAMPCAPAAAQTAAATRDDIIAKLDHFETAADIDVPALRQQVLERSRSRSKNEPPPQKRPPIAPDLINLPAFNADIQFDVDTPIVLPESYQTVGRIADALVHASLQPYNFLIVGHIESTGRRESNAILSQRRADAIRDILVNTFKISAKRLQSVGLGEEQLLDPAHPNAPVNNQTQIVLISKVVEQAEPPAHPAPTAAAKKPAKKKH</sequence>
<protein>
    <recommendedName>
        <fullName evidence="7">OmpA-like domain-containing protein</fullName>
    </recommendedName>
</protein>
<dbReference type="PRINTS" id="PR01021">
    <property type="entry name" value="OMPADOMAIN"/>
</dbReference>
<dbReference type="PANTHER" id="PTHR30329:SF21">
    <property type="entry name" value="LIPOPROTEIN YIAD-RELATED"/>
    <property type="match status" value="1"/>
</dbReference>
<accession>A0A120FS14</accession>
<dbReference type="OrthoDB" id="9792021at2"/>
<evidence type="ECO:0000256" key="3">
    <source>
        <dbReference type="ARBA" id="ARBA00023237"/>
    </source>
</evidence>
<comment type="caution">
    <text evidence="8">The sequence shown here is derived from an EMBL/GenBank/DDBJ whole genome shotgun (WGS) entry which is preliminary data.</text>
</comment>
<feature type="region of interest" description="Disordered" evidence="5">
    <location>
        <begin position="208"/>
        <end position="227"/>
    </location>
</feature>
<keyword evidence="9" id="KW-1185">Reference proteome</keyword>
<name>A0A120FS14_9BRAD</name>
<dbReference type="PANTHER" id="PTHR30329">
    <property type="entry name" value="STATOR ELEMENT OF FLAGELLAR MOTOR COMPLEX"/>
    <property type="match status" value="1"/>
</dbReference>